<protein>
    <submittedName>
        <fullName evidence="2">Uncharacterized protein</fullName>
    </submittedName>
</protein>
<organism evidence="2">
    <name type="scientific">marine sediment metagenome</name>
    <dbReference type="NCBI Taxonomy" id="412755"/>
    <lineage>
        <taxon>unclassified sequences</taxon>
        <taxon>metagenomes</taxon>
        <taxon>ecological metagenomes</taxon>
    </lineage>
</organism>
<feature type="transmembrane region" description="Helical" evidence="1">
    <location>
        <begin position="38"/>
        <end position="56"/>
    </location>
</feature>
<sequence length="261" mass="30805">MADALNFYQNADKIGGINTEILVKRDNYTRRTYDFVSIYLRIFIGVGLYAFGHFLYDLLKKKKNISPDEDIYLNFKFFDMEERKVYGFNDDSSKLKKLTLDILKKIAPLLKENKEGSGYELWMYAQKQIVKKKWKSIYKYMEKIDLTFFSTDTLSNEPIFNKKLCEILREKFLNVKMNELISGRIHVDVSETKIAIEVKKLESNTPKDELVGQIKEDLRIGTYIYGIIFGIDYTSKKDLTKYNELMFEDGKVYCIIKPYPY</sequence>
<keyword evidence="1" id="KW-1133">Transmembrane helix</keyword>
<comment type="caution">
    <text evidence="2">The sequence shown here is derived from an EMBL/GenBank/DDBJ whole genome shotgun (WGS) entry which is preliminary data.</text>
</comment>
<keyword evidence="1" id="KW-0812">Transmembrane</keyword>
<gene>
    <name evidence="2" type="ORF">LCGC14_0873240</name>
</gene>
<accession>A0A0F9RNP8</accession>
<proteinExistence type="predicted"/>
<name>A0A0F9RNP8_9ZZZZ</name>
<dbReference type="EMBL" id="LAZR01002708">
    <property type="protein sequence ID" value="KKN26586.1"/>
    <property type="molecule type" value="Genomic_DNA"/>
</dbReference>
<dbReference type="AlphaFoldDB" id="A0A0F9RNP8"/>
<reference evidence="2" key="1">
    <citation type="journal article" date="2015" name="Nature">
        <title>Complex archaea that bridge the gap between prokaryotes and eukaryotes.</title>
        <authorList>
            <person name="Spang A."/>
            <person name="Saw J.H."/>
            <person name="Jorgensen S.L."/>
            <person name="Zaremba-Niedzwiedzka K."/>
            <person name="Martijn J."/>
            <person name="Lind A.E."/>
            <person name="van Eijk R."/>
            <person name="Schleper C."/>
            <person name="Guy L."/>
            <person name="Ettema T.J."/>
        </authorList>
    </citation>
    <scope>NUCLEOTIDE SEQUENCE</scope>
</reference>
<keyword evidence="1" id="KW-0472">Membrane</keyword>
<evidence type="ECO:0000313" key="2">
    <source>
        <dbReference type="EMBL" id="KKN26586.1"/>
    </source>
</evidence>
<evidence type="ECO:0000256" key="1">
    <source>
        <dbReference type="SAM" id="Phobius"/>
    </source>
</evidence>